<sequence>MRVRYQSVTACAVLVLVAVVVEIAELCICANSTTLLHPQCLERERQALVKFKASLTDSSNLLSSWHGHDCCQWEGIGCDNVTGHVVMLDLATPYVKWSRSVPQIEYDMAEDSEDELVSSEYDYHFSDQYLVATNVNSSLLELEYLSHLDLSGNFFYPSPIPMFIGSMQRLRYLSLSRAYLSGRIPSNLGNLTNLHFLDLSDNEFSRDSNINWISQLPLLEHLDMSSIYYGLQVDIVNVTISAPNLQILSLAHNRLNVSNLDAFQNATSIEFLDLSWNNFDSLPSWFHKFEKLKHLFLSSNNFQGTIPDALQNMTSIEVLDLSDNSFTSVPSWFVELKKLVYLSLSMEESRLLVLSEMWYLNLSHNQISGSLPEHIGHIMPNLGYLILGNNLINGSIPKSLCQVDDLSILDLSKNRLSGKIPNCWKDNRKWDEINLSSNKLTGTFPSSFWNLSTLSWLHLNNNSLHGEFLASMRYLPYLLIMDLGENQLSGPIPSWSANTFPSLQVLRLRQNMLNGSIPSQLCELSSLRILDLSRNNLNGSIPRCIGNIQGMILEGSALSATSSIASGPALPPDSDWQAENVKEVVKGRELDYIRILKFLVHMDLSENNLVGSIPKEITLLDGLHSLNLSNNHLIGKIPNKIGNMTSLESFDVSSNQLSGTIPSSMPALTSLSHLNLSYNNFSGPIPTEYQFSTYKSSSYAGNPYLCGYPLPNKCGYLHEDHGSSEFEDGDSNLDKLEKWLFYLVIAIGFATGFWGVIGTLWFKKTWRHAYFRWVEDLADTIYVTTAIRMAKLKKWMMKRNRVVA</sequence>
<reference evidence="16 17" key="1">
    <citation type="submission" date="2019-01" db="EMBL/GenBank/DDBJ databases">
        <title>Sequencing of cultivated peanut Arachis hypogaea provides insights into genome evolution and oil improvement.</title>
        <authorList>
            <person name="Chen X."/>
        </authorList>
    </citation>
    <scope>NUCLEOTIDE SEQUENCE [LARGE SCALE GENOMIC DNA]</scope>
    <source>
        <strain evidence="17">cv. Fuhuasheng</strain>
        <tissue evidence="16">Leaves</tissue>
    </source>
</reference>
<dbReference type="EMBL" id="SDMP01000010">
    <property type="protein sequence ID" value="RYR32281.1"/>
    <property type="molecule type" value="Genomic_DNA"/>
</dbReference>
<comment type="caution">
    <text evidence="16">The sequence shown here is derived from an EMBL/GenBank/DDBJ whole genome shotgun (WGS) entry which is preliminary data.</text>
</comment>
<evidence type="ECO:0000256" key="4">
    <source>
        <dbReference type="ARBA" id="ARBA00022614"/>
    </source>
</evidence>
<dbReference type="PANTHER" id="PTHR48063">
    <property type="entry name" value="LRR RECEPTOR-LIKE KINASE"/>
    <property type="match status" value="1"/>
</dbReference>
<evidence type="ECO:0000259" key="14">
    <source>
        <dbReference type="Pfam" id="PF08263"/>
    </source>
</evidence>
<dbReference type="InterPro" id="IPR032675">
    <property type="entry name" value="LRR_dom_sf"/>
</dbReference>
<keyword evidence="8 12" id="KW-1133">Transmembrane helix</keyword>
<keyword evidence="6 13" id="KW-0732">Signal</keyword>
<organism evidence="16 17">
    <name type="scientific">Arachis hypogaea</name>
    <name type="common">Peanut</name>
    <dbReference type="NCBI Taxonomy" id="3818"/>
    <lineage>
        <taxon>Eukaryota</taxon>
        <taxon>Viridiplantae</taxon>
        <taxon>Streptophyta</taxon>
        <taxon>Embryophyta</taxon>
        <taxon>Tracheophyta</taxon>
        <taxon>Spermatophyta</taxon>
        <taxon>Magnoliopsida</taxon>
        <taxon>eudicotyledons</taxon>
        <taxon>Gunneridae</taxon>
        <taxon>Pentapetalae</taxon>
        <taxon>rosids</taxon>
        <taxon>fabids</taxon>
        <taxon>Fabales</taxon>
        <taxon>Fabaceae</taxon>
        <taxon>Papilionoideae</taxon>
        <taxon>50 kb inversion clade</taxon>
        <taxon>dalbergioids sensu lato</taxon>
        <taxon>Dalbergieae</taxon>
        <taxon>Pterocarpus clade</taxon>
        <taxon>Arachis</taxon>
    </lineage>
</organism>
<keyword evidence="4" id="KW-0433">Leucine-rich repeat</keyword>
<dbReference type="SUPFAM" id="SSF52058">
    <property type="entry name" value="L domain-like"/>
    <property type="match status" value="1"/>
</dbReference>
<dbReference type="Proteomes" id="UP000289738">
    <property type="component" value="Chromosome A10"/>
</dbReference>
<dbReference type="Pfam" id="PF08263">
    <property type="entry name" value="LRRNT_2"/>
    <property type="match status" value="1"/>
</dbReference>
<dbReference type="FunFam" id="3.80.10.10:FF:000213">
    <property type="entry name" value="Tyrosine-sulfated glycopeptide receptor 1"/>
    <property type="match status" value="2"/>
</dbReference>
<dbReference type="InterPro" id="IPR003591">
    <property type="entry name" value="Leu-rich_rpt_typical-subtyp"/>
</dbReference>
<proteinExistence type="inferred from homology"/>
<gene>
    <name evidence="16" type="ORF">Ahy_A10g046868</name>
</gene>
<protein>
    <submittedName>
        <fullName evidence="16">Uncharacterized protein</fullName>
    </submittedName>
</protein>
<evidence type="ECO:0000313" key="16">
    <source>
        <dbReference type="EMBL" id="RYR32281.1"/>
    </source>
</evidence>
<feature type="domain" description="Disease resistance R13L4/SHOC-2-like LRR" evidence="15">
    <location>
        <begin position="290"/>
        <end position="510"/>
    </location>
</feature>
<evidence type="ECO:0000256" key="3">
    <source>
        <dbReference type="ARBA" id="ARBA00022475"/>
    </source>
</evidence>
<feature type="domain" description="Leucine-rich repeat-containing N-terminal plant-type" evidence="14">
    <location>
        <begin position="42"/>
        <end position="79"/>
    </location>
</feature>
<evidence type="ECO:0000256" key="2">
    <source>
        <dbReference type="ARBA" id="ARBA00009592"/>
    </source>
</evidence>
<keyword evidence="7" id="KW-0677">Repeat</keyword>
<evidence type="ECO:0000256" key="12">
    <source>
        <dbReference type="SAM" id="Phobius"/>
    </source>
</evidence>
<dbReference type="GO" id="GO:0005886">
    <property type="term" value="C:plasma membrane"/>
    <property type="evidence" value="ECO:0007669"/>
    <property type="project" value="UniProtKB-SubCell"/>
</dbReference>
<keyword evidence="17" id="KW-1185">Reference proteome</keyword>
<evidence type="ECO:0000256" key="11">
    <source>
        <dbReference type="ARBA" id="ARBA00023180"/>
    </source>
</evidence>
<dbReference type="InterPro" id="IPR046956">
    <property type="entry name" value="RLP23-like"/>
</dbReference>
<keyword evidence="9 12" id="KW-0472">Membrane</keyword>
<dbReference type="InterPro" id="IPR055414">
    <property type="entry name" value="LRR_R13L4/SHOC2-like"/>
</dbReference>
<feature type="chain" id="PRO_5019019091" evidence="13">
    <location>
        <begin position="24"/>
        <end position="804"/>
    </location>
</feature>
<comment type="subcellular location">
    <subcellularLocation>
        <location evidence="1">Cell membrane</location>
        <topology evidence="1">Single-pass type I membrane protein</topology>
    </subcellularLocation>
</comment>
<evidence type="ECO:0000259" key="15">
    <source>
        <dbReference type="Pfam" id="PF23598"/>
    </source>
</evidence>
<evidence type="ECO:0000256" key="13">
    <source>
        <dbReference type="SAM" id="SignalP"/>
    </source>
</evidence>
<evidence type="ECO:0000256" key="6">
    <source>
        <dbReference type="ARBA" id="ARBA00022729"/>
    </source>
</evidence>
<evidence type="ECO:0000256" key="7">
    <source>
        <dbReference type="ARBA" id="ARBA00022737"/>
    </source>
</evidence>
<evidence type="ECO:0000313" key="17">
    <source>
        <dbReference type="Proteomes" id="UP000289738"/>
    </source>
</evidence>
<feature type="transmembrane region" description="Helical" evidence="12">
    <location>
        <begin position="739"/>
        <end position="762"/>
    </location>
</feature>
<dbReference type="InterPro" id="IPR001611">
    <property type="entry name" value="Leu-rich_rpt"/>
</dbReference>
<dbReference type="InterPro" id="IPR013210">
    <property type="entry name" value="LRR_N_plant-typ"/>
</dbReference>
<accession>A0A445B0U0</accession>
<comment type="similarity">
    <text evidence="2">Belongs to the RLP family.</text>
</comment>
<feature type="signal peptide" evidence="13">
    <location>
        <begin position="1"/>
        <end position="23"/>
    </location>
</feature>
<keyword evidence="3" id="KW-1003">Cell membrane</keyword>
<evidence type="ECO:0000256" key="1">
    <source>
        <dbReference type="ARBA" id="ARBA00004251"/>
    </source>
</evidence>
<dbReference type="Gene3D" id="3.80.10.10">
    <property type="entry name" value="Ribonuclease Inhibitor"/>
    <property type="match status" value="3"/>
</dbReference>
<dbReference type="PRINTS" id="PR00019">
    <property type="entry name" value="LEURICHRPT"/>
</dbReference>
<keyword evidence="10" id="KW-0675">Receptor</keyword>
<evidence type="ECO:0000256" key="9">
    <source>
        <dbReference type="ARBA" id="ARBA00023136"/>
    </source>
</evidence>
<keyword evidence="11" id="KW-0325">Glycoprotein</keyword>
<keyword evidence="5 12" id="KW-0812">Transmembrane</keyword>
<dbReference type="AlphaFoldDB" id="A0A445B0U0"/>
<evidence type="ECO:0000256" key="10">
    <source>
        <dbReference type="ARBA" id="ARBA00023170"/>
    </source>
</evidence>
<dbReference type="Pfam" id="PF00560">
    <property type="entry name" value="LRR_1"/>
    <property type="match status" value="6"/>
</dbReference>
<dbReference type="SUPFAM" id="SSF52047">
    <property type="entry name" value="RNI-like"/>
    <property type="match status" value="1"/>
</dbReference>
<name>A0A445B0U0_ARAHY</name>
<dbReference type="SMART" id="SM00365">
    <property type="entry name" value="LRR_SD22"/>
    <property type="match status" value="6"/>
</dbReference>
<dbReference type="PANTHER" id="PTHR48063:SF112">
    <property type="entry name" value="RECEPTOR LIKE PROTEIN 30-LIKE"/>
    <property type="match status" value="1"/>
</dbReference>
<evidence type="ECO:0000256" key="8">
    <source>
        <dbReference type="ARBA" id="ARBA00022989"/>
    </source>
</evidence>
<dbReference type="SMART" id="SM00369">
    <property type="entry name" value="LRR_TYP"/>
    <property type="match status" value="10"/>
</dbReference>
<evidence type="ECO:0000256" key="5">
    <source>
        <dbReference type="ARBA" id="ARBA00022692"/>
    </source>
</evidence>
<dbReference type="Pfam" id="PF23598">
    <property type="entry name" value="LRR_14"/>
    <property type="match status" value="1"/>
</dbReference>